<evidence type="ECO:0000256" key="3">
    <source>
        <dbReference type="ARBA" id="ARBA00023082"/>
    </source>
</evidence>
<dbReference type="InterPro" id="IPR013324">
    <property type="entry name" value="RNA_pol_sigma_r3/r4-like"/>
</dbReference>
<evidence type="ECO:0000256" key="4">
    <source>
        <dbReference type="ARBA" id="ARBA00023163"/>
    </source>
</evidence>
<dbReference type="InterPro" id="IPR007627">
    <property type="entry name" value="RNA_pol_sigma70_r2"/>
</dbReference>
<dbReference type="RefSeq" id="WP_165269791.1">
    <property type="nucleotide sequence ID" value="NZ_JAALLS010000017.1"/>
</dbReference>
<protein>
    <submittedName>
        <fullName evidence="7">RNA polymerase sigma-70 factor</fullName>
    </submittedName>
</protein>
<dbReference type="PANTHER" id="PTHR43133">
    <property type="entry name" value="RNA POLYMERASE ECF-TYPE SIGMA FACTO"/>
    <property type="match status" value="1"/>
</dbReference>
<dbReference type="NCBIfam" id="TIGR02985">
    <property type="entry name" value="Sig70_bacteroi1"/>
    <property type="match status" value="1"/>
</dbReference>
<dbReference type="PANTHER" id="PTHR43133:SF46">
    <property type="entry name" value="RNA POLYMERASE SIGMA-70 FACTOR ECF SUBFAMILY"/>
    <property type="match status" value="1"/>
</dbReference>
<keyword evidence="2" id="KW-0805">Transcription regulation</keyword>
<keyword evidence="8" id="KW-1185">Reference proteome</keyword>
<proteinExistence type="inferred from homology"/>
<dbReference type="InterPro" id="IPR013249">
    <property type="entry name" value="RNA_pol_sigma70_r4_t2"/>
</dbReference>
<dbReference type="Pfam" id="PF04542">
    <property type="entry name" value="Sigma70_r2"/>
    <property type="match status" value="1"/>
</dbReference>
<name>A0A6M1TLC6_9BACT</name>
<dbReference type="InterPro" id="IPR036388">
    <property type="entry name" value="WH-like_DNA-bd_sf"/>
</dbReference>
<feature type="domain" description="RNA polymerase sigma factor 70 region 4 type 2" evidence="6">
    <location>
        <begin position="123"/>
        <end position="170"/>
    </location>
</feature>
<dbReference type="GO" id="GO:0006352">
    <property type="term" value="P:DNA-templated transcription initiation"/>
    <property type="evidence" value="ECO:0007669"/>
    <property type="project" value="InterPro"/>
</dbReference>
<dbReference type="CDD" id="cd06171">
    <property type="entry name" value="Sigma70_r4"/>
    <property type="match status" value="1"/>
</dbReference>
<gene>
    <name evidence="7" type="ORF">G3569_12895</name>
</gene>
<dbReference type="NCBIfam" id="TIGR02937">
    <property type="entry name" value="sigma70-ECF"/>
    <property type="match status" value="1"/>
</dbReference>
<dbReference type="Proteomes" id="UP000479132">
    <property type="component" value="Unassembled WGS sequence"/>
</dbReference>
<evidence type="ECO:0000256" key="2">
    <source>
        <dbReference type="ARBA" id="ARBA00023015"/>
    </source>
</evidence>
<dbReference type="InterPro" id="IPR014327">
    <property type="entry name" value="RNA_pol_sigma70_bacteroid"/>
</dbReference>
<accession>A0A6M1TLC6</accession>
<evidence type="ECO:0000313" key="7">
    <source>
        <dbReference type="EMBL" id="NGP89250.1"/>
    </source>
</evidence>
<dbReference type="Gene3D" id="1.10.10.10">
    <property type="entry name" value="Winged helix-like DNA-binding domain superfamily/Winged helix DNA-binding domain"/>
    <property type="match status" value="1"/>
</dbReference>
<dbReference type="InterPro" id="IPR013325">
    <property type="entry name" value="RNA_pol_sigma_r2"/>
</dbReference>
<keyword evidence="4" id="KW-0804">Transcription</keyword>
<evidence type="ECO:0000313" key="8">
    <source>
        <dbReference type="Proteomes" id="UP000479132"/>
    </source>
</evidence>
<dbReference type="InterPro" id="IPR039425">
    <property type="entry name" value="RNA_pol_sigma-70-like"/>
</dbReference>
<evidence type="ECO:0000259" key="6">
    <source>
        <dbReference type="Pfam" id="PF08281"/>
    </source>
</evidence>
<dbReference type="EMBL" id="JAALLS010000017">
    <property type="protein sequence ID" value="NGP89250.1"/>
    <property type="molecule type" value="Genomic_DNA"/>
</dbReference>
<comment type="caution">
    <text evidence="7">The sequence shown here is derived from an EMBL/GenBank/DDBJ whole genome shotgun (WGS) entry which is preliminary data.</text>
</comment>
<evidence type="ECO:0000259" key="5">
    <source>
        <dbReference type="Pfam" id="PF04542"/>
    </source>
</evidence>
<sequence length="194" mass="23199">MSVDNSESLLIKKIREGDEYAFEIVFLKYYSPMCKYIWKYVRSEALAKEIVQEVFATVWETRSDLDPSGHLRGLLYEMARNKALDYIKHQKIVDQYLEERRKENRKDTVEHIKVDEDPIRERDVEQAIDALPHKARLVYKLNREEGLTYKEIAKYLEISIKTVESRMRRVFQILRDRLSKYSPIFILVCLFVEA</sequence>
<organism evidence="7 8">
    <name type="scientific">Fodinibius halophilus</name>
    <dbReference type="NCBI Taxonomy" id="1736908"/>
    <lineage>
        <taxon>Bacteria</taxon>
        <taxon>Pseudomonadati</taxon>
        <taxon>Balneolota</taxon>
        <taxon>Balneolia</taxon>
        <taxon>Balneolales</taxon>
        <taxon>Balneolaceae</taxon>
        <taxon>Fodinibius</taxon>
    </lineage>
</organism>
<dbReference type="Pfam" id="PF08281">
    <property type="entry name" value="Sigma70_r4_2"/>
    <property type="match status" value="1"/>
</dbReference>
<dbReference type="AlphaFoldDB" id="A0A6M1TLC6"/>
<feature type="domain" description="RNA polymerase sigma-70 region 2" evidence="5">
    <location>
        <begin position="27"/>
        <end position="91"/>
    </location>
</feature>
<evidence type="ECO:0000256" key="1">
    <source>
        <dbReference type="ARBA" id="ARBA00010641"/>
    </source>
</evidence>
<reference evidence="7 8" key="1">
    <citation type="submission" date="2020-02" db="EMBL/GenBank/DDBJ databases">
        <title>Aliifodinibius halophilus 2W32, complete genome.</title>
        <authorList>
            <person name="Li Y."/>
            <person name="Wu S."/>
        </authorList>
    </citation>
    <scope>NUCLEOTIDE SEQUENCE [LARGE SCALE GENOMIC DNA]</scope>
    <source>
        <strain evidence="7 8">2W32</strain>
    </source>
</reference>
<dbReference type="GO" id="GO:0003677">
    <property type="term" value="F:DNA binding"/>
    <property type="evidence" value="ECO:0007669"/>
    <property type="project" value="InterPro"/>
</dbReference>
<dbReference type="SUPFAM" id="SSF88659">
    <property type="entry name" value="Sigma3 and sigma4 domains of RNA polymerase sigma factors"/>
    <property type="match status" value="1"/>
</dbReference>
<dbReference type="SUPFAM" id="SSF88946">
    <property type="entry name" value="Sigma2 domain of RNA polymerase sigma factors"/>
    <property type="match status" value="1"/>
</dbReference>
<keyword evidence="3" id="KW-0731">Sigma factor</keyword>
<dbReference type="Gene3D" id="1.10.1740.10">
    <property type="match status" value="1"/>
</dbReference>
<comment type="similarity">
    <text evidence="1">Belongs to the sigma-70 factor family. ECF subfamily.</text>
</comment>
<dbReference type="InterPro" id="IPR014284">
    <property type="entry name" value="RNA_pol_sigma-70_dom"/>
</dbReference>
<dbReference type="GO" id="GO:0016987">
    <property type="term" value="F:sigma factor activity"/>
    <property type="evidence" value="ECO:0007669"/>
    <property type="project" value="UniProtKB-KW"/>
</dbReference>